<evidence type="ECO:0000313" key="5">
    <source>
        <dbReference type="EMBL" id="OMO65846.1"/>
    </source>
</evidence>
<evidence type="ECO:0000256" key="1">
    <source>
        <dbReference type="ARBA" id="ARBA00008668"/>
    </source>
</evidence>
<keyword evidence="4" id="KW-0443">Lipid metabolism</keyword>
<dbReference type="InterPro" id="IPR036514">
    <property type="entry name" value="SGNH_hydro_sf"/>
</dbReference>
<dbReference type="PANTHER" id="PTHR45648:SF9">
    <property type="entry name" value="PROLINE-RICH PROTEIN APG, PUTATIVE-RELATED"/>
    <property type="match status" value="1"/>
</dbReference>
<dbReference type="GO" id="GO:0016042">
    <property type="term" value="P:lipid catabolic process"/>
    <property type="evidence" value="ECO:0007669"/>
    <property type="project" value="UniProtKB-KW"/>
</dbReference>
<comment type="caution">
    <text evidence="5">The sequence shown here is derived from an EMBL/GenBank/DDBJ whole genome shotgun (WGS) entry which is preliminary data.</text>
</comment>
<proteinExistence type="inferred from homology"/>
<keyword evidence="3" id="KW-0442">Lipid degradation</keyword>
<evidence type="ECO:0000256" key="3">
    <source>
        <dbReference type="ARBA" id="ARBA00022963"/>
    </source>
</evidence>
<sequence length="115" mass="12852">MALKSLLQDLTANLTRSTFVYLDSHAIFEDISQNYKPYGFENVDSACCGGPLGRHGGFPFGCGSFGQFCEDRTKYVFWDQFHPTEAFNLIAAKQMLDGGLDYVSPMNLRQLANSH</sequence>
<gene>
    <name evidence="5" type="ORF">COLO4_30973</name>
</gene>
<dbReference type="InterPro" id="IPR001087">
    <property type="entry name" value="GDSL"/>
</dbReference>
<dbReference type="GO" id="GO:0016788">
    <property type="term" value="F:hydrolase activity, acting on ester bonds"/>
    <property type="evidence" value="ECO:0007669"/>
    <property type="project" value="InterPro"/>
</dbReference>
<dbReference type="OrthoDB" id="1600564at2759"/>
<evidence type="ECO:0000256" key="4">
    <source>
        <dbReference type="ARBA" id="ARBA00023098"/>
    </source>
</evidence>
<dbReference type="PANTHER" id="PTHR45648">
    <property type="entry name" value="GDSL LIPASE/ACYLHYDROLASE FAMILY PROTEIN (AFU_ORTHOLOGUE AFUA_4G14700)"/>
    <property type="match status" value="1"/>
</dbReference>
<name>A0A1R3H6J3_9ROSI</name>
<comment type="similarity">
    <text evidence="1">Belongs to the 'GDSL' lipolytic enzyme family.</text>
</comment>
<evidence type="ECO:0000313" key="6">
    <source>
        <dbReference type="Proteomes" id="UP000187203"/>
    </source>
</evidence>
<reference evidence="6" key="1">
    <citation type="submission" date="2013-09" db="EMBL/GenBank/DDBJ databases">
        <title>Corchorus olitorius genome sequencing.</title>
        <authorList>
            <person name="Alam M."/>
            <person name="Haque M.S."/>
            <person name="Islam M.S."/>
            <person name="Emdad E.M."/>
            <person name="Islam M.M."/>
            <person name="Ahmed B."/>
            <person name="Halim A."/>
            <person name="Hossen Q.M.M."/>
            <person name="Hossain M.Z."/>
            <person name="Ahmed R."/>
            <person name="Khan M.M."/>
            <person name="Islam R."/>
            <person name="Rashid M.M."/>
            <person name="Khan S.A."/>
            <person name="Rahman M.S."/>
            <person name="Alam M."/>
            <person name="Yahiya A.S."/>
            <person name="Khan M.S."/>
            <person name="Azam M.S."/>
            <person name="Haque T."/>
            <person name="Lashkar M.Z.H."/>
            <person name="Akhand A.I."/>
            <person name="Morshed G."/>
            <person name="Roy S."/>
            <person name="Uddin K.S."/>
            <person name="Rabeya T."/>
            <person name="Hossain A.S."/>
            <person name="Chowdhury A."/>
            <person name="Snigdha A.R."/>
            <person name="Mortoza M.S."/>
            <person name="Matin S.A."/>
            <person name="Hoque S.M.E."/>
            <person name="Islam M.K."/>
            <person name="Roy D.K."/>
            <person name="Haider R."/>
            <person name="Moosa M.M."/>
            <person name="Elias S.M."/>
            <person name="Hasan A.M."/>
            <person name="Jahan S."/>
            <person name="Shafiuddin M."/>
            <person name="Mahmood N."/>
            <person name="Shommy N.S."/>
        </authorList>
    </citation>
    <scope>NUCLEOTIDE SEQUENCE [LARGE SCALE GENOMIC DNA]</scope>
    <source>
        <strain evidence="6">cv. O-4</strain>
    </source>
</reference>
<organism evidence="5 6">
    <name type="scientific">Corchorus olitorius</name>
    <dbReference type="NCBI Taxonomy" id="93759"/>
    <lineage>
        <taxon>Eukaryota</taxon>
        <taxon>Viridiplantae</taxon>
        <taxon>Streptophyta</taxon>
        <taxon>Embryophyta</taxon>
        <taxon>Tracheophyta</taxon>
        <taxon>Spermatophyta</taxon>
        <taxon>Magnoliopsida</taxon>
        <taxon>eudicotyledons</taxon>
        <taxon>Gunneridae</taxon>
        <taxon>Pentapetalae</taxon>
        <taxon>rosids</taxon>
        <taxon>malvids</taxon>
        <taxon>Malvales</taxon>
        <taxon>Malvaceae</taxon>
        <taxon>Grewioideae</taxon>
        <taxon>Apeibeae</taxon>
        <taxon>Corchorus</taxon>
    </lineage>
</organism>
<dbReference type="Gene3D" id="3.40.50.1110">
    <property type="entry name" value="SGNH hydrolase"/>
    <property type="match status" value="1"/>
</dbReference>
<dbReference type="InterPro" id="IPR051058">
    <property type="entry name" value="GDSL_Est/Lipase"/>
</dbReference>
<dbReference type="STRING" id="93759.A0A1R3H6J3"/>
<dbReference type="AlphaFoldDB" id="A0A1R3H6J3"/>
<dbReference type="Pfam" id="PF00657">
    <property type="entry name" value="Lipase_GDSL"/>
    <property type="match status" value="1"/>
</dbReference>
<evidence type="ECO:0000256" key="2">
    <source>
        <dbReference type="ARBA" id="ARBA00022801"/>
    </source>
</evidence>
<dbReference type="Proteomes" id="UP000187203">
    <property type="component" value="Unassembled WGS sequence"/>
</dbReference>
<protein>
    <submittedName>
        <fullName evidence="5">Lipase, GDSL</fullName>
    </submittedName>
</protein>
<accession>A0A1R3H6J3</accession>
<dbReference type="EMBL" id="AWUE01020805">
    <property type="protein sequence ID" value="OMO65846.1"/>
    <property type="molecule type" value="Genomic_DNA"/>
</dbReference>
<keyword evidence="2" id="KW-0378">Hydrolase</keyword>
<keyword evidence="6" id="KW-1185">Reference proteome</keyword>